<proteinExistence type="predicted"/>
<organism evidence="1 2">
    <name type="scientific">Cricetulus griseus</name>
    <name type="common">Chinese hamster</name>
    <name type="synonym">Cricetulus barabensis griseus</name>
    <dbReference type="NCBI Taxonomy" id="10029"/>
    <lineage>
        <taxon>Eukaryota</taxon>
        <taxon>Metazoa</taxon>
        <taxon>Chordata</taxon>
        <taxon>Craniata</taxon>
        <taxon>Vertebrata</taxon>
        <taxon>Euteleostomi</taxon>
        <taxon>Mammalia</taxon>
        <taxon>Eutheria</taxon>
        <taxon>Euarchontoglires</taxon>
        <taxon>Glires</taxon>
        <taxon>Rodentia</taxon>
        <taxon>Myomorpha</taxon>
        <taxon>Muroidea</taxon>
        <taxon>Cricetidae</taxon>
        <taxon>Cricetinae</taxon>
        <taxon>Cricetulus</taxon>
    </lineage>
</organism>
<dbReference type="EMBL" id="JH001652">
    <property type="protein sequence ID" value="EGW00183.1"/>
    <property type="molecule type" value="Genomic_DNA"/>
</dbReference>
<gene>
    <name evidence="1" type="ORF">I79_020402</name>
</gene>
<dbReference type="Proteomes" id="UP000001075">
    <property type="component" value="Unassembled WGS sequence"/>
</dbReference>
<evidence type="ECO:0000313" key="2">
    <source>
        <dbReference type="Proteomes" id="UP000001075"/>
    </source>
</evidence>
<dbReference type="AlphaFoldDB" id="G3I9Y9"/>
<accession>G3I9Y9</accession>
<sequence length="99" mass="10900">MHGYGAINSLLWATPLKKNGSPSSSSLSVTNGGSRWWVPINPFRPCCNVDWLDLVQAAKAAERLRHAQKTLHSSVPSLWLLSSCCSLFCDMPQALKEMV</sequence>
<name>G3I9Y9_CRIGR</name>
<reference evidence="2" key="1">
    <citation type="journal article" date="2011" name="Nat. Biotechnol.">
        <title>The genomic sequence of the Chinese hamster ovary (CHO)-K1 cell line.</title>
        <authorList>
            <person name="Xu X."/>
            <person name="Nagarajan H."/>
            <person name="Lewis N.E."/>
            <person name="Pan S."/>
            <person name="Cai Z."/>
            <person name="Liu X."/>
            <person name="Chen W."/>
            <person name="Xie M."/>
            <person name="Wang W."/>
            <person name="Hammond S."/>
            <person name="Andersen M.R."/>
            <person name="Neff N."/>
            <person name="Passarelli B."/>
            <person name="Koh W."/>
            <person name="Fan H.C."/>
            <person name="Wang J."/>
            <person name="Gui Y."/>
            <person name="Lee K.H."/>
            <person name="Betenbaugh M.J."/>
            <person name="Quake S.R."/>
            <person name="Famili I."/>
            <person name="Palsson B.O."/>
            <person name="Wang J."/>
        </authorList>
    </citation>
    <scope>NUCLEOTIDE SEQUENCE [LARGE SCALE GENOMIC DNA]</scope>
    <source>
        <strain evidence="2">CHO K1 cell line</strain>
    </source>
</reference>
<evidence type="ECO:0000313" key="1">
    <source>
        <dbReference type="EMBL" id="EGW00183.1"/>
    </source>
</evidence>
<protein>
    <submittedName>
        <fullName evidence="1">Uncharacterized protein</fullName>
    </submittedName>
</protein>
<dbReference type="InParanoid" id="G3I9Y9"/>